<dbReference type="Pfam" id="PF03466">
    <property type="entry name" value="LysR_substrate"/>
    <property type="match status" value="1"/>
</dbReference>
<dbReference type="InterPro" id="IPR036390">
    <property type="entry name" value="WH_DNA-bd_sf"/>
</dbReference>
<evidence type="ECO:0000313" key="7">
    <source>
        <dbReference type="Proteomes" id="UP001181355"/>
    </source>
</evidence>
<keyword evidence="7" id="KW-1185">Reference proteome</keyword>
<dbReference type="InterPro" id="IPR036388">
    <property type="entry name" value="WH-like_DNA-bd_sf"/>
</dbReference>
<protein>
    <submittedName>
        <fullName evidence="6">LysR family transcriptional regulator</fullName>
    </submittedName>
</protein>
<dbReference type="EMBL" id="CP133720">
    <property type="protein sequence ID" value="WMW80521.1"/>
    <property type="molecule type" value="Genomic_DNA"/>
</dbReference>
<dbReference type="SUPFAM" id="SSF46785">
    <property type="entry name" value="Winged helix' DNA-binding domain"/>
    <property type="match status" value="1"/>
</dbReference>
<dbReference type="InterPro" id="IPR000847">
    <property type="entry name" value="LysR_HTH_N"/>
</dbReference>
<gene>
    <name evidence="6" type="ORF">RF679_18055</name>
</gene>
<organism evidence="6 7">
    <name type="scientific">Undibacterium cyanobacteriorum</name>
    <dbReference type="NCBI Taxonomy" id="3073561"/>
    <lineage>
        <taxon>Bacteria</taxon>
        <taxon>Pseudomonadati</taxon>
        <taxon>Pseudomonadota</taxon>
        <taxon>Betaproteobacteria</taxon>
        <taxon>Burkholderiales</taxon>
        <taxon>Oxalobacteraceae</taxon>
        <taxon>Undibacterium</taxon>
    </lineage>
</organism>
<dbReference type="PROSITE" id="PS50931">
    <property type="entry name" value="HTH_LYSR"/>
    <property type="match status" value="1"/>
</dbReference>
<proteinExistence type="inferred from homology"/>
<feature type="domain" description="HTH lysR-type" evidence="5">
    <location>
        <begin position="31"/>
        <end position="88"/>
    </location>
</feature>
<keyword evidence="2" id="KW-0805">Transcription regulation</keyword>
<dbReference type="PANTHER" id="PTHR30537">
    <property type="entry name" value="HTH-TYPE TRANSCRIPTIONAL REGULATOR"/>
    <property type="match status" value="1"/>
</dbReference>
<dbReference type="CDD" id="cd08422">
    <property type="entry name" value="PBP2_CrgA_like"/>
    <property type="match status" value="1"/>
</dbReference>
<dbReference type="InterPro" id="IPR005119">
    <property type="entry name" value="LysR_subst-bd"/>
</dbReference>
<dbReference type="Proteomes" id="UP001181355">
    <property type="component" value="Chromosome"/>
</dbReference>
<evidence type="ECO:0000256" key="3">
    <source>
        <dbReference type="ARBA" id="ARBA00023125"/>
    </source>
</evidence>
<name>A0ABY9RHU3_9BURK</name>
<keyword evidence="4" id="KW-0804">Transcription</keyword>
<accession>A0ABY9RHU3</accession>
<dbReference type="Gene3D" id="3.40.190.290">
    <property type="match status" value="1"/>
</dbReference>
<dbReference type="SUPFAM" id="SSF53850">
    <property type="entry name" value="Periplasmic binding protein-like II"/>
    <property type="match status" value="1"/>
</dbReference>
<comment type="similarity">
    <text evidence="1">Belongs to the LysR transcriptional regulatory family.</text>
</comment>
<sequence length="336" mass="37372">MDMIVPNLNQSETSSQLLTAAHPRKTILMQLDPNDLLLFARVVSEGSFSKAAQRLAVPKSTLSRRLSTLENQLGERLLLRTTRKLVVTDFGNHVLAHAQQVSEEVEATLALTQLRQSEPSGRLRVSMPADFANQTISSMIGRFLRKYPAISLEMDLSPRRVDIIGENFDLAIRMGTLPDDASLAARLLAVFSAALYAAPNYLEQYGEPQEPEALMEHKTLRLLGRSGDAAPWRLKSGEQSWEGVPPGIATANSPEMLRRLALDGLGIALLSEQFARCHLHDGSLIRVLPQWHSPEFNAWAVFPGRRLMPARTRVFIDELMRELEAAQQDGTCDTNK</sequence>
<dbReference type="Gene3D" id="1.10.10.10">
    <property type="entry name" value="Winged helix-like DNA-binding domain superfamily/Winged helix DNA-binding domain"/>
    <property type="match status" value="1"/>
</dbReference>
<evidence type="ECO:0000313" key="6">
    <source>
        <dbReference type="EMBL" id="WMW80521.1"/>
    </source>
</evidence>
<evidence type="ECO:0000259" key="5">
    <source>
        <dbReference type="PROSITE" id="PS50931"/>
    </source>
</evidence>
<dbReference type="PANTHER" id="PTHR30537:SF5">
    <property type="entry name" value="HTH-TYPE TRANSCRIPTIONAL ACTIVATOR TTDR-RELATED"/>
    <property type="match status" value="1"/>
</dbReference>
<evidence type="ECO:0000256" key="1">
    <source>
        <dbReference type="ARBA" id="ARBA00009437"/>
    </source>
</evidence>
<dbReference type="InterPro" id="IPR058163">
    <property type="entry name" value="LysR-type_TF_proteobact-type"/>
</dbReference>
<dbReference type="Pfam" id="PF00126">
    <property type="entry name" value="HTH_1"/>
    <property type="match status" value="1"/>
</dbReference>
<keyword evidence="3" id="KW-0238">DNA-binding</keyword>
<reference evidence="6" key="1">
    <citation type="submission" date="2023-09" db="EMBL/GenBank/DDBJ databases">
        <title>Undibacterium sp. 20NA77.5 isolated from freshwater.</title>
        <authorList>
            <person name="Le V."/>
            <person name="Ko S.-R."/>
            <person name="Ahn C.-Y."/>
            <person name="Oh H.-M."/>
        </authorList>
    </citation>
    <scope>NUCLEOTIDE SEQUENCE</scope>
    <source>
        <strain evidence="6">20NA77.5</strain>
    </source>
</reference>
<evidence type="ECO:0000256" key="2">
    <source>
        <dbReference type="ARBA" id="ARBA00023015"/>
    </source>
</evidence>
<evidence type="ECO:0000256" key="4">
    <source>
        <dbReference type="ARBA" id="ARBA00023163"/>
    </source>
</evidence>
<dbReference type="RefSeq" id="WP_309482013.1">
    <property type="nucleotide sequence ID" value="NZ_CP133720.1"/>
</dbReference>